<evidence type="ECO:0000256" key="1">
    <source>
        <dbReference type="SAM" id="MobiDB-lite"/>
    </source>
</evidence>
<dbReference type="Proteomes" id="UP000486351">
    <property type="component" value="Unassembled WGS sequence"/>
</dbReference>
<comment type="caution">
    <text evidence="2">The sequence shown here is derived from an EMBL/GenBank/DDBJ whole genome shotgun (WGS) entry which is preliminary data.</text>
</comment>
<feature type="compositionally biased region" description="Basic and acidic residues" evidence="1">
    <location>
        <begin position="64"/>
        <end position="73"/>
    </location>
</feature>
<sequence length="100" mass="10992">MLGQRRRRHASASRVGPMVSRGDDSGDCGRLTLILGVAKVTQHGGAERHIPGLDVDSLNRLAQMRRDQERERGSGNARARGPRIPRQLLQALLAHVLNLL</sequence>
<organism evidence="2 3">
    <name type="scientific">Phytophthora fragariae</name>
    <dbReference type="NCBI Taxonomy" id="53985"/>
    <lineage>
        <taxon>Eukaryota</taxon>
        <taxon>Sar</taxon>
        <taxon>Stramenopiles</taxon>
        <taxon>Oomycota</taxon>
        <taxon>Peronosporomycetes</taxon>
        <taxon>Peronosporales</taxon>
        <taxon>Peronosporaceae</taxon>
        <taxon>Phytophthora</taxon>
    </lineage>
</organism>
<feature type="compositionally biased region" description="Basic residues" evidence="1">
    <location>
        <begin position="1"/>
        <end position="11"/>
    </location>
</feature>
<gene>
    <name evidence="2" type="ORF">PF008_g32670</name>
</gene>
<dbReference type="AlphaFoldDB" id="A0A6G0PZ62"/>
<name>A0A6G0PZ62_9STRA</name>
<proteinExistence type="predicted"/>
<dbReference type="EMBL" id="QXFY01009692">
    <property type="protein sequence ID" value="KAE9262170.1"/>
    <property type="molecule type" value="Genomic_DNA"/>
</dbReference>
<feature type="region of interest" description="Disordered" evidence="1">
    <location>
        <begin position="1"/>
        <end position="26"/>
    </location>
</feature>
<reference evidence="2 3" key="1">
    <citation type="submission" date="2018-09" db="EMBL/GenBank/DDBJ databases">
        <title>Genomic investigation of the strawberry pathogen Phytophthora fragariae indicates pathogenicity is determined by transcriptional variation in three key races.</title>
        <authorList>
            <person name="Adams T.M."/>
            <person name="Armitage A.D."/>
            <person name="Sobczyk M.K."/>
            <person name="Bates H.J."/>
            <person name="Dunwell J.M."/>
            <person name="Nellist C.F."/>
            <person name="Harrison R.J."/>
        </authorList>
    </citation>
    <scope>NUCLEOTIDE SEQUENCE [LARGE SCALE GENOMIC DNA]</scope>
    <source>
        <strain evidence="2 3">NOV-77</strain>
    </source>
</reference>
<feature type="region of interest" description="Disordered" evidence="1">
    <location>
        <begin position="64"/>
        <end position="84"/>
    </location>
</feature>
<accession>A0A6G0PZ62</accession>
<evidence type="ECO:0000313" key="3">
    <source>
        <dbReference type="Proteomes" id="UP000486351"/>
    </source>
</evidence>
<evidence type="ECO:0000313" key="2">
    <source>
        <dbReference type="EMBL" id="KAE9262170.1"/>
    </source>
</evidence>
<protein>
    <submittedName>
        <fullName evidence="2">Uncharacterized protein</fullName>
    </submittedName>
</protein>